<protein>
    <recommendedName>
        <fullName evidence="4">GPI anchored protein</fullName>
    </recommendedName>
</protein>
<keyword evidence="3" id="KW-1185">Reference proteome</keyword>
<proteinExistence type="predicted"/>
<evidence type="ECO:0000313" key="3">
    <source>
        <dbReference type="Proteomes" id="UP000054383"/>
    </source>
</evidence>
<evidence type="ECO:0008006" key="4">
    <source>
        <dbReference type="Google" id="ProtNLM"/>
    </source>
</evidence>
<sequence length="159" mass="15054">MQLKFAALALASATAVFAADDAALDFSLPPSSILNVLATAVPSSILGELDSPSAVSSWAYDLASSIENSQTPGWVASLPPSVKSYLYTAYVTGATATDAAATATGATTSPATATAATASASGSSAGATATSTGGAPAATGALALGLTGAVGVLGLALAL</sequence>
<reference evidence="2 3" key="1">
    <citation type="submission" date="2015-04" db="EMBL/GenBank/DDBJ databases">
        <authorList>
            <person name="Syromyatnikov M.Y."/>
            <person name="Popov V.N."/>
        </authorList>
    </citation>
    <scope>NUCLEOTIDE SEQUENCE [LARGE SCALE GENOMIC DNA]</scope>
    <source>
        <strain evidence="2">WF-38-12</strain>
    </source>
</reference>
<feature type="signal peptide" evidence="1">
    <location>
        <begin position="1"/>
        <end position="18"/>
    </location>
</feature>
<name>A0A0U1LP04_TALIS</name>
<feature type="chain" id="PRO_5006711123" description="GPI anchored protein" evidence="1">
    <location>
        <begin position="19"/>
        <end position="159"/>
    </location>
</feature>
<dbReference type="AlphaFoldDB" id="A0A0U1LP04"/>
<evidence type="ECO:0000256" key="1">
    <source>
        <dbReference type="SAM" id="SignalP"/>
    </source>
</evidence>
<keyword evidence="1" id="KW-0732">Signal</keyword>
<dbReference type="OrthoDB" id="5419608at2759"/>
<dbReference type="Proteomes" id="UP000054383">
    <property type="component" value="Unassembled WGS sequence"/>
</dbReference>
<gene>
    <name evidence="2" type="ORF">PISL3812_02089</name>
</gene>
<accession>A0A0U1LP04</accession>
<evidence type="ECO:0000313" key="2">
    <source>
        <dbReference type="EMBL" id="CRG84918.1"/>
    </source>
</evidence>
<dbReference type="EMBL" id="CVMT01000002">
    <property type="protein sequence ID" value="CRG84918.1"/>
    <property type="molecule type" value="Genomic_DNA"/>
</dbReference>
<organism evidence="2 3">
    <name type="scientific">Talaromyces islandicus</name>
    <name type="common">Penicillium islandicum</name>
    <dbReference type="NCBI Taxonomy" id="28573"/>
    <lineage>
        <taxon>Eukaryota</taxon>
        <taxon>Fungi</taxon>
        <taxon>Dikarya</taxon>
        <taxon>Ascomycota</taxon>
        <taxon>Pezizomycotina</taxon>
        <taxon>Eurotiomycetes</taxon>
        <taxon>Eurotiomycetidae</taxon>
        <taxon>Eurotiales</taxon>
        <taxon>Trichocomaceae</taxon>
        <taxon>Talaromyces</taxon>
        <taxon>Talaromyces sect. Islandici</taxon>
    </lineage>
</organism>